<evidence type="ECO:0000313" key="1">
    <source>
        <dbReference type="EMBL" id="KAG0430867.1"/>
    </source>
</evidence>
<dbReference type="Proteomes" id="UP000805193">
    <property type="component" value="Unassembled WGS sequence"/>
</dbReference>
<protein>
    <submittedName>
        <fullName evidence="1">Uncharacterized protein</fullName>
    </submittedName>
</protein>
<name>A0AC60QAU3_IXOPE</name>
<comment type="caution">
    <text evidence="1">The sequence shown here is derived from an EMBL/GenBank/DDBJ whole genome shotgun (WGS) entry which is preliminary data.</text>
</comment>
<organism evidence="1 2">
    <name type="scientific">Ixodes persulcatus</name>
    <name type="common">Taiga tick</name>
    <dbReference type="NCBI Taxonomy" id="34615"/>
    <lineage>
        <taxon>Eukaryota</taxon>
        <taxon>Metazoa</taxon>
        <taxon>Ecdysozoa</taxon>
        <taxon>Arthropoda</taxon>
        <taxon>Chelicerata</taxon>
        <taxon>Arachnida</taxon>
        <taxon>Acari</taxon>
        <taxon>Parasitiformes</taxon>
        <taxon>Ixodida</taxon>
        <taxon>Ixodoidea</taxon>
        <taxon>Ixodidae</taxon>
        <taxon>Ixodinae</taxon>
        <taxon>Ixodes</taxon>
    </lineage>
</organism>
<proteinExistence type="predicted"/>
<reference evidence="1 2" key="1">
    <citation type="journal article" date="2020" name="Cell">
        <title>Large-Scale Comparative Analyses of Tick Genomes Elucidate Their Genetic Diversity and Vector Capacities.</title>
        <authorList>
            <consortium name="Tick Genome and Microbiome Consortium (TIGMIC)"/>
            <person name="Jia N."/>
            <person name="Wang J."/>
            <person name="Shi W."/>
            <person name="Du L."/>
            <person name="Sun Y."/>
            <person name="Zhan W."/>
            <person name="Jiang J.F."/>
            <person name="Wang Q."/>
            <person name="Zhang B."/>
            <person name="Ji P."/>
            <person name="Bell-Sakyi L."/>
            <person name="Cui X.M."/>
            <person name="Yuan T.T."/>
            <person name="Jiang B.G."/>
            <person name="Yang W.F."/>
            <person name="Lam T.T."/>
            <person name="Chang Q.C."/>
            <person name="Ding S.J."/>
            <person name="Wang X.J."/>
            <person name="Zhu J.G."/>
            <person name="Ruan X.D."/>
            <person name="Zhao L."/>
            <person name="Wei J.T."/>
            <person name="Ye R.Z."/>
            <person name="Que T.C."/>
            <person name="Du C.H."/>
            <person name="Zhou Y.H."/>
            <person name="Cheng J.X."/>
            <person name="Dai P.F."/>
            <person name="Guo W.B."/>
            <person name="Han X.H."/>
            <person name="Huang E.J."/>
            <person name="Li L.F."/>
            <person name="Wei W."/>
            <person name="Gao Y.C."/>
            <person name="Liu J.Z."/>
            <person name="Shao H.Z."/>
            <person name="Wang X."/>
            <person name="Wang C.C."/>
            <person name="Yang T.C."/>
            <person name="Huo Q.B."/>
            <person name="Li W."/>
            <person name="Chen H.Y."/>
            <person name="Chen S.E."/>
            <person name="Zhou L.G."/>
            <person name="Ni X.B."/>
            <person name="Tian J.H."/>
            <person name="Sheng Y."/>
            <person name="Liu T."/>
            <person name="Pan Y.S."/>
            <person name="Xia L.Y."/>
            <person name="Li J."/>
            <person name="Zhao F."/>
            <person name="Cao W.C."/>
        </authorList>
    </citation>
    <scope>NUCLEOTIDE SEQUENCE [LARGE SCALE GENOMIC DNA]</scope>
    <source>
        <strain evidence="1">Iper-2018</strain>
    </source>
</reference>
<gene>
    <name evidence="1" type="ORF">HPB47_022324</name>
</gene>
<sequence>MNSPNCSHPITEQATALRDDPVFSAYREEGCRHVAFVGNGRSRSTSSTSWVSPGSATEDGGSPLRHVGRESGGLVEHLLHLRRLHQEPH</sequence>
<evidence type="ECO:0000313" key="2">
    <source>
        <dbReference type="Proteomes" id="UP000805193"/>
    </source>
</evidence>
<keyword evidence="2" id="KW-1185">Reference proteome</keyword>
<accession>A0AC60QAU3</accession>
<dbReference type="EMBL" id="JABSTQ010009282">
    <property type="protein sequence ID" value="KAG0430867.1"/>
    <property type="molecule type" value="Genomic_DNA"/>
</dbReference>